<comment type="similarity">
    <text evidence="2">Belongs to the mitochondrion-specific ribosomal protein mL50 family.</text>
</comment>
<dbReference type="PANTHER" id="PTHR31542">
    <property type="entry name" value="39A RIBOSOMAL PROTEIN L50, MITOCHONDRIAL"/>
    <property type="match status" value="1"/>
</dbReference>
<reference evidence="8 9" key="1">
    <citation type="submission" date="2023-09" db="EMBL/GenBank/DDBJ databases">
        <title>Nesidiocoris tenuis whole genome shotgun sequence.</title>
        <authorList>
            <person name="Shibata T."/>
            <person name="Shimoda M."/>
            <person name="Kobayashi T."/>
            <person name="Uehara T."/>
        </authorList>
    </citation>
    <scope>NUCLEOTIDE SEQUENCE [LARGE SCALE GENOMIC DNA]</scope>
    <source>
        <strain evidence="8 9">Japan</strain>
    </source>
</reference>
<organism evidence="8 9">
    <name type="scientific">Nesidiocoris tenuis</name>
    <dbReference type="NCBI Taxonomy" id="355587"/>
    <lineage>
        <taxon>Eukaryota</taxon>
        <taxon>Metazoa</taxon>
        <taxon>Ecdysozoa</taxon>
        <taxon>Arthropoda</taxon>
        <taxon>Hexapoda</taxon>
        <taxon>Insecta</taxon>
        <taxon>Pterygota</taxon>
        <taxon>Neoptera</taxon>
        <taxon>Paraneoptera</taxon>
        <taxon>Hemiptera</taxon>
        <taxon>Heteroptera</taxon>
        <taxon>Panheteroptera</taxon>
        <taxon>Cimicomorpha</taxon>
        <taxon>Miridae</taxon>
        <taxon>Dicyphina</taxon>
        <taxon>Nesidiocoris</taxon>
    </lineage>
</organism>
<name>A0ABN7AWB0_9HEMI</name>
<accession>A0ABN7AWB0</accession>
<dbReference type="InterPro" id="IPR018305">
    <property type="entry name" value="Ribosomal_m50"/>
</dbReference>
<sequence>MASLVSRLLTSERTVASVPVASTFLIPKRYWKPQRPSKQNKVKPKKLEKPVVPETRKLDSIKQSLASRGFLRCYEDYTPPEDAAQKLETLFAAVVSLSPNEQTVIPPNLKFELLERCFVTFKLGVPNSILHRMNTYGDLQAFYLTPISTTIPFEKLKNMDLPPNLHIQYEPIRFHPEEDTKFGGQTAFPLSNTLVTGLRTRRKFKGHIQTERWPGL</sequence>
<keyword evidence="3 8" id="KW-0689">Ribosomal protein</keyword>
<gene>
    <name evidence="8" type="ORF">NTJ_08404</name>
</gene>
<dbReference type="EMBL" id="AP028914">
    <property type="protein sequence ID" value="BES95594.1"/>
    <property type="molecule type" value="Genomic_DNA"/>
</dbReference>
<evidence type="ECO:0000256" key="1">
    <source>
        <dbReference type="ARBA" id="ARBA00004173"/>
    </source>
</evidence>
<dbReference type="GO" id="GO:0005840">
    <property type="term" value="C:ribosome"/>
    <property type="evidence" value="ECO:0007669"/>
    <property type="project" value="UniProtKB-KW"/>
</dbReference>
<evidence type="ECO:0000256" key="3">
    <source>
        <dbReference type="ARBA" id="ARBA00022980"/>
    </source>
</evidence>
<evidence type="ECO:0000256" key="4">
    <source>
        <dbReference type="ARBA" id="ARBA00023128"/>
    </source>
</evidence>
<keyword evidence="4" id="KW-0496">Mitochondrion</keyword>
<evidence type="ECO:0000256" key="2">
    <source>
        <dbReference type="ARBA" id="ARBA00008860"/>
    </source>
</evidence>
<dbReference type="PANTHER" id="PTHR31542:SF1">
    <property type="entry name" value="LARGE RIBOSOMAL SUBUNIT PROTEIN ML50"/>
    <property type="match status" value="1"/>
</dbReference>
<proteinExistence type="inferred from homology"/>
<keyword evidence="9" id="KW-1185">Reference proteome</keyword>
<evidence type="ECO:0000313" key="9">
    <source>
        <dbReference type="Proteomes" id="UP001307889"/>
    </source>
</evidence>
<protein>
    <recommendedName>
        <fullName evidence="6">Large ribosomal subunit protein mL50</fullName>
    </recommendedName>
    <alternativeName>
        <fullName evidence="7">39S ribosomal protein L50, mitochondrial</fullName>
    </alternativeName>
</protein>
<dbReference type="Proteomes" id="UP001307889">
    <property type="component" value="Chromosome 6"/>
</dbReference>
<comment type="subcellular location">
    <subcellularLocation>
        <location evidence="1">Mitochondrion</location>
    </subcellularLocation>
</comment>
<evidence type="ECO:0000256" key="5">
    <source>
        <dbReference type="ARBA" id="ARBA00023274"/>
    </source>
</evidence>
<keyword evidence="5" id="KW-0687">Ribonucleoprotein</keyword>
<evidence type="ECO:0000313" key="8">
    <source>
        <dbReference type="EMBL" id="BES95594.1"/>
    </source>
</evidence>
<evidence type="ECO:0000256" key="7">
    <source>
        <dbReference type="ARBA" id="ARBA00035398"/>
    </source>
</evidence>
<evidence type="ECO:0000256" key="6">
    <source>
        <dbReference type="ARBA" id="ARBA00035183"/>
    </source>
</evidence>